<comment type="caution">
    <text evidence="3">The sequence shown here is derived from an EMBL/GenBank/DDBJ whole genome shotgun (WGS) entry which is preliminary data.</text>
</comment>
<reference evidence="3 4" key="1">
    <citation type="submission" date="2018-04" db="EMBL/GenBank/DDBJ databases">
        <title>Genomic Encyclopedia of Type Strains, Phase IV (KMG-IV): sequencing the most valuable type-strain genomes for metagenomic binning, comparative biology and taxonomic classification.</title>
        <authorList>
            <person name="Goeker M."/>
        </authorList>
    </citation>
    <scope>NUCLEOTIDE SEQUENCE [LARGE SCALE GENOMIC DNA]</scope>
    <source>
        <strain evidence="3 4">DSM 7138</strain>
    </source>
</reference>
<feature type="region of interest" description="Disordered" evidence="1">
    <location>
        <begin position="245"/>
        <end position="314"/>
    </location>
</feature>
<dbReference type="OrthoDB" id="7929816at2"/>
<feature type="transmembrane region" description="Helical" evidence="2">
    <location>
        <begin position="219"/>
        <end position="237"/>
    </location>
</feature>
<dbReference type="Pfam" id="PF06078">
    <property type="entry name" value="DUF937"/>
    <property type="match status" value="1"/>
</dbReference>
<dbReference type="AlphaFoldDB" id="A0A2T5BHJ8"/>
<keyword evidence="2" id="KW-0472">Membrane</keyword>
<name>A0A2T5BHJ8_MYCDI</name>
<evidence type="ECO:0000256" key="2">
    <source>
        <dbReference type="SAM" id="Phobius"/>
    </source>
</evidence>
<accession>A0A2T5BHJ8</accession>
<dbReference type="InterPro" id="IPR009282">
    <property type="entry name" value="DUF937"/>
</dbReference>
<evidence type="ECO:0000313" key="4">
    <source>
        <dbReference type="Proteomes" id="UP000241247"/>
    </source>
</evidence>
<evidence type="ECO:0000256" key="1">
    <source>
        <dbReference type="SAM" id="MobiDB-lite"/>
    </source>
</evidence>
<sequence length="418" mass="41577">MASNLVSYLMQSLTPDVIARLAAALGLDTDKVQRGVAAAVPALLAGLANIVAQPGGAEKVADAARQQGAVADPGAMLSAGNQSSLAQTGSQMLASLLGGNTSGSLANAIGSYSGLGQNAAGSLLGMLAPLVMGGLARRLGGDVSANGVANLLGAERENIVAALPSGMRDMLRGSGLFEGVAGAARTATAGSDTVARTAAPASGVRDTTSTASSGRGSSWLYWLIAALVVLGALYYWFGRPTHRAAPPAPPTTETPAPAEPKAPATPQSQAPSGTPPAAPSETPTQTAPVTPAPPPETPTQAAPATPPAPSLTVAGVDMGKQVSDAMTNIETTLNGVKDAASAQAAVPKVQTASDQLDKVSGMLGQLSPGQKTALADLVRPRMASLNALFDRILAMPGVSDVLKPAIDGLRTKLTALAP</sequence>
<keyword evidence="4" id="KW-1185">Reference proteome</keyword>
<feature type="compositionally biased region" description="Pro residues" evidence="1">
    <location>
        <begin position="246"/>
        <end position="260"/>
    </location>
</feature>
<keyword evidence="2" id="KW-0812">Transmembrane</keyword>
<proteinExistence type="predicted"/>
<dbReference type="RefSeq" id="WP_108000863.1">
    <property type="nucleotide sequence ID" value="NZ_JBHEEX010000008.1"/>
</dbReference>
<protein>
    <submittedName>
        <fullName evidence="3">Uncharacterized protein DUF937</fullName>
    </submittedName>
</protein>
<keyword evidence="2" id="KW-1133">Transmembrane helix</keyword>
<dbReference type="Proteomes" id="UP000241247">
    <property type="component" value="Unassembled WGS sequence"/>
</dbReference>
<feature type="region of interest" description="Disordered" evidence="1">
    <location>
        <begin position="188"/>
        <end position="214"/>
    </location>
</feature>
<evidence type="ECO:0000313" key="3">
    <source>
        <dbReference type="EMBL" id="PTM98474.1"/>
    </source>
</evidence>
<dbReference type="EMBL" id="PZZZ01000001">
    <property type="protein sequence ID" value="PTM98474.1"/>
    <property type="molecule type" value="Genomic_DNA"/>
</dbReference>
<gene>
    <name evidence="3" type="ORF">C7449_101137</name>
</gene>
<organism evidence="3 4">
    <name type="scientific">Mycoplana dimorpha</name>
    <dbReference type="NCBI Taxonomy" id="28320"/>
    <lineage>
        <taxon>Bacteria</taxon>
        <taxon>Pseudomonadati</taxon>
        <taxon>Pseudomonadota</taxon>
        <taxon>Alphaproteobacteria</taxon>
        <taxon>Hyphomicrobiales</taxon>
        <taxon>Rhizobiaceae</taxon>
        <taxon>Mycoplana</taxon>
    </lineage>
</organism>